<dbReference type="AlphaFoldDB" id="A0A2T6ZLG9"/>
<evidence type="ECO:0000256" key="2">
    <source>
        <dbReference type="SAM" id="SignalP"/>
    </source>
</evidence>
<keyword evidence="2" id="KW-0732">Signal</keyword>
<dbReference type="EMBL" id="NESQ01000191">
    <property type="protein sequence ID" value="PUU76335.1"/>
    <property type="molecule type" value="Genomic_DNA"/>
</dbReference>
<comment type="caution">
    <text evidence="3">The sequence shown here is derived from an EMBL/GenBank/DDBJ whole genome shotgun (WGS) entry which is preliminary data.</text>
</comment>
<organism evidence="3 4">
    <name type="scientific">Tuber borchii</name>
    <name type="common">White truffle</name>
    <dbReference type="NCBI Taxonomy" id="42251"/>
    <lineage>
        <taxon>Eukaryota</taxon>
        <taxon>Fungi</taxon>
        <taxon>Dikarya</taxon>
        <taxon>Ascomycota</taxon>
        <taxon>Pezizomycotina</taxon>
        <taxon>Pezizomycetes</taxon>
        <taxon>Pezizales</taxon>
        <taxon>Tuberaceae</taxon>
        <taxon>Tuber</taxon>
    </lineage>
</organism>
<dbReference type="OrthoDB" id="5409312at2759"/>
<evidence type="ECO:0008006" key="5">
    <source>
        <dbReference type="Google" id="ProtNLM"/>
    </source>
</evidence>
<keyword evidence="4" id="KW-1185">Reference proteome</keyword>
<gene>
    <name evidence="3" type="ORF">B9Z19DRAFT_1149829</name>
</gene>
<sequence>MKLILITAGLFASSIITTSASPHNRRRGLSEWLIGHFGGIVGEIPKNLNENDGTEISNDSDALNTAMATPTMNNLAVLASSPDETAGPTTTPTPTAPAAGAVDQAPTTITAVPTATPAVVKREVHYLDDSRHERAEARLEEEEVNMLVALLNHSFGHEDLRVGGGCSPMQRKGCAGNSVVECGSEGAWELVADCDIPGLDLACRAVRGQDFWEGGWAVSVICLESDLVR</sequence>
<feature type="chain" id="PRO_5015407195" description="SRCR domain-containing protein" evidence="2">
    <location>
        <begin position="21"/>
        <end position="229"/>
    </location>
</feature>
<reference evidence="3 4" key="1">
    <citation type="submission" date="2017-04" db="EMBL/GenBank/DDBJ databases">
        <title>Draft genome sequence of Tuber borchii Vittad., a whitish edible truffle.</title>
        <authorList>
            <consortium name="DOE Joint Genome Institute"/>
            <person name="Murat C."/>
            <person name="Kuo A."/>
            <person name="Barry K.W."/>
            <person name="Clum A."/>
            <person name="Dockter R.B."/>
            <person name="Fauchery L."/>
            <person name="Iotti M."/>
            <person name="Kohler A."/>
            <person name="Labutti K."/>
            <person name="Lindquist E.A."/>
            <person name="Lipzen A."/>
            <person name="Ohm R.A."/>
            <person name="Wang M."/>
            <person name="Grigoriev I.V."/>
            <person name="Zambonelli A."/>
            <person name="Martin F.M."/>
        </authorList>
    </citation>
    <scope>NUCLEOTIDE SEQUENCE [LARGE SCALE GENOMIC DNA]</scope>
    <source>
        <strain evidence="3 4">Tbo3840</strain>
    </source>
</reference>
<name>A0A2T6ZLG9_TUBBO</name>
<dbReference type="Proteomes" id="UP000244722">
    <property type="component" value="Unassembled WGS sequence"/>
</dbReference>
<feature type="region of interest" description="Disordered" evidence="1">
    <location>
        <begin position="80"/>
        <end position="100"/>
    </location>
</feature>
<evidence type="ECO:0000313" key="4">
    <source>
        <dbReference type="Proteomes" id="UP000244722"/>
    </source>
</evidence>
<protein>
    <recommendedName>
        <fullName evidence="5">SRCR domain-containing protein</fullName>
    </recommendedName>
</protein>
<proteinExistence type="predicted"/>
<evidence type="ECO:0000313" key="3">
    <source>
        <dbReference type="EMBL" id="PUU76335.1"/>
    </source>
</evidence>
<accession>A0A2T6ZLG9</accession>
<feature type="signal peptide" evidence="2">
    <location>
        <begin position="1"/>
        <end position="20"/>
    </location>
</feature>
<feature type="compositionally biased region" description="Low complexity" evidence="1">
    <location>
        <begin position="85"/>
        <end position="100"/>
    </location>
</feature>
<evidence type="ECO:0000256" key="1">
    <source>
        <dbReference type="SAM" id="MobiDB-lite"/>
    </source>
</evidence>